<reference evidence="6" key="1">
    <citation type="submission" date="2022-08" db="EMBL/GenBank/DDBJ databases">
        <authorList>
            <person name="Kallberg Y."/>
            <person name="Tangrot J."/>
            <person name="Rosling A."/>
        </authorList>
    </citation>
    <scope>NUCLEOTIDE SEQUENCE</scope>
    <source>
        <strain evidence="6">Wild A</strain>
    </source>
</reference>
<dbReference type="OrthoDB" id="8954335at2759"/>
<dbReference type="InterPro" id="IPR045058">
    <property type="entry name" value="GIMA/IAN/Toc"/>
</dbReference>
<feature type="domain" description="AIG1-type G" evidence="5">
    <location>
        <begin position="92"/>
        <end position="300"/>
    </location>
</feature>
<organism evidence="6 7">
    <name type="scientific">Funneliformis geosporum</name>
    <dbReference type="NCBI Taxonomy" id="1117311"/>
    <lineage>
        <taxon>Eukaryota</taxon>
        <taxon>Fungi</taxon>
        <taxon>Fungi incertae sedis</taxon>
        <taxon>Mucoromycota</taxon>
        <taxon>Glomeromycotina</taxon>
        <taxon>Glomeromycetes</taxon>
        <taxon>Glomerales</taxon>
        <taxon>Glomeraceae</taxon>
        <taxon>Funneliformis</taxon>
    </lineage>
</organism>
<evidence type="ECO:0000259" key="5">
    <source>
        <dbReference type="PROSITE" id="PS51720"/>
    </source>
</evidence>
<keyword evidence="3" id="KW-0175">Coiled coil</keyword>
<dbReference type="EMBL" id="CAMKVN010000046">
    <property type="protein sequence ID" value="CAI2162669.1"/>
    <property type="molecule type" value="Genomic_DNA"/>
</dbReference>
<dbReference type="PROSITE" id="PS51720">
    <property type="entry name" value="G_AIG1"/>
    <property type="match status" value="1"/>
</dbReference>
<evidence type="ECO:0000256" key="2">
    <source>
        <dbReference type="ARBA" id="ARBA00023134"/>
    </source>
</evidence>
<evidence type="ECO:0000256" key="1">
    <source>
        <dbReference type="ARBA" id="ARBA00022741"/>
    </source>
</evidence>
<dbReference type="PANTHER" id="PTHR10903:SF184">
    <property type="entry name" value="GTP-BINDING PROTEIN A"/>
    <property type="match status" value="1"/>
</dbReference>
<accession>A0A9W4SAX6</accession>
<proteinExistence type="predicted"/>
<dbReference type="InterPro" id="IPR027417">
    <property type="entry name" value="P-loop_NTPase"/>
</dbReference>
<dbReference type="Pfam" id="PF04548">
    <property type="entry name" value="AIG1"/>
    <property type="match status" value="1"/>
</dbReference>
<dbReference type="PANTHER" id="PTHR10903">
    <property type="entry name" value="GTPASE, IMAP FAMILY MEMBER-RELATED"/>
    <property type="match status" value="1"/>
</dbReference>
<evidence type="ECO:0000313" key="7">
    <source>
        <dbReference type="Proteomes" id="UP001153678"/>
    </source>
</evidence>
<feature type="coiled-coil region" evidence="3">
    <location>
        <begin position="32"/>
        <end position="83"/>
    </location>
</feature>
<dbReference type="SUPFAM" id="SSF52540">
    <property type="entry name" value="P-loop containing nucleoside triphosphate hydrolases"/>
    <property type="match status" value="1"/>
</dbReference>
<dbReference type="Proteomes" id="UP001153678">
    <property type="component" value="Unassembled WGS sequence"/>
</dbReference>
<sequence>MNRKLNGEEEIFSVTKIYSDEKESFEGAFSSIEKTNQKKEKIIKGLEDLAKQRKELVELRENKQKLEDLSKEEKVKVIQLELQVARLLKESKKIRNILLIGRTGNGKSTLGNVLINKNENFEEVFKESNYAASQTKELGIEEFEYDGIKYRIIDTIGFGDTELTEKEVLDKISEVAYSISDGLDQVLFVTKSRFTEEEKNVFNLLKNVLFDETIGKYTTIVRTNFPDFDKPEERQNDIKSMSKDNKTSDVIINSCNNKIIHVDNHPKIKENRDKSRKILLSHLAKCKGVYYPNNLKDLVSRIKSYEEIERKNREEIKKLEESRNKLEKENNEEREKLTRRIEELEKEKKDAEENRRQETREHVENRCSK</sequence>
<evidence type="ECO:0000313" key="6">
    <source>
        <dbReference type="EMBL" id="CAI2162669.1"/>
    </source>
</evidence>
<dbReference type="Gene3D" id="3.40.50.300">
    <property type="entry name" value="P-loop containing nucleotide triphosphate hydrolases"/>
    <property type="match status" value="1"/>
</dbReference>
<gene>
    <name evidence="6" type="ORF">FWILDA_LOCUS675</name>
</gene>
<keyword evidence="7" id="KW-1185">Reference proteome</keyword>
<feature type="region of interest" description="Disordered" evidence="4">
    <location>
        <begin position="315"/>
        <end position="369"/>
    </location>
</feature>
<evidence type="ECO:0000256" key="3">
    <source>
        <dbReference type="SAM" id="Coils"/>
    </source>
</evidence>
<name>A0A9W4SAX6_9GLOM</name>
<dbReference type="InterPro" id="IPR006703">
    <property type="entry name" value="G_AIG1"/>
</dbReference>
<dbReference type="GO" id="GO:0005525">
    <property type="term" value="F:GTP binding"/>
    <property type="evidence" value="ECO:0007669"/>
    <property type="project" value="UniProtKB-KW"/>
</dbReference>
<keyword evidence="2" id="KW-0342">GTP-binding</keyword>
<comment type="caution">
    <text evidence="6">The sequence shown here is derived from an EMBL/GenBank/DDBJ whole genome shotgun (WGS) entry which is preliminary data.</text>
</comment>
<dbReference type="AlphaFoldDB" id="A0A9W4SAX6"/>
<keyword evidence="1" id="KW-0547">Nucleotide-binding</keyword>
<evidence type="ECO:0000256" key="4">
    <source>
        <dbReference type="SAM" id="MobiDB-lite"/>
    </source>
</evidence>
<protein>
    <submittedName>
        <fullName evidence="6">6814_t:CDS:1</fullName>
    </submittedName>
</protein>